<protein>
    <submittedName>
        <fullName evidence="1">Uncharacterized protein</fullName>
    </submittedName>
</protein>
<gene>
    <name evidence="1" type="ORF">MENTE1834_LOCUS37736</name>
</gene>
<keyword evidence="2" id="KW-1185">Reference proteome</keyword>
<name>A0ACB1AEV0_MELEN</name>
<evidence type="ECO:0000313" key="1">
    <source>
        <dbReference type="EMBL" id="CAK5089975.1"/>
    </source>
</evidence>
<evidence type="ECO:0000313" key="2">
    <source>
        <dbReference type="Proteomes" id="UP001497535"/>
    </source>
</evidence>
<reference evidence="1" key="1">
    <citation type="submission" date="2023-11" db="EMBL/GenBank/DDBJ databases">
        <authorList>
            <person name="Poullet M."/>
        </authorList>
    </citation>
    <scope>NUCLEOTIDE SEQUENCE</scope>
    <source>
        <strain evidence="1">E1834</strain>
    </source>
</reference>
<dbReference type="EMBL" id="CAVMJV010000080">
    <property type="protein sequence ID" value="CAK5089975.1"/>
    <property type="molecule type" value="Genomic_DNA"/>
</dbReference>
<accession>A0ACB1AEV0</accession>
<comment type="caution">
    <text evidence="1">The sequence shown here is derived from an EMBL/GenBank/DDBJ whole genome shotgun (WGS) entry which is preliminary data.</text>
</comment>
<proteinExistence type="predicted"/>
<organism evidence="1 2">
    <name type="scientific">Meloidogyne enterolobii</name>
    <name type="common">Root-knot nematode worm</name>
    <name type="synonym">Meloidogyne mayaguensis</name>
    <dbReference type="NCBI Taxonomy" id="390850"/>
    <lineage>
        <taxon>Eukaryota</taxon>
        <taxon>Metazoa</taxon>
        <taxon>Ecdysozoa</taxon>
        <taxon>Nematoda</taxon>
        <taxon>Chromadorea</taxon>
        <taxon>Rhabditida</taxon>
        <taxon>Tylenchina</taxon>
        <taxon>Tylenchomorpha</taxon>
        <taxon>Tylenchoidea</taxon>
        <taxon>Meloidogynidae</taxon>
        <taxon>Meloidogyninae</taxon>
        <taxon>Meloidogyne</taxon>
    </lineage>
</organism>
<dbReference type="Proteomes" id="UP001497535">
    <property type="component" value="Unassembled WGS sequence"/>
</dbReference>
<sequence length="316" mass="36008">MDTNGVTDKCIDNTMEQEKTTTTTASTQQTQQQQPHKVIVTDDSVEEEKKDDEIIKEKQQQQVVDNIVSVEGGEVCGDNVNNEEGDGENNLEERQNLNNNNSSSTTQIPIISSPPQLNINNLSLSTTSKLRQEHRLKTRWTFWFLNSDRELTWLERLKKVCTIESAEAFWALYDNIRPPSAMQSGCDYNFFKEGIQPVWEVPENKDGGRLIVQIDNKNKIEHLDALWLELLVALIGEQFGRDSEYVCGAVCNMRGKGHKICLWTKNAEAEEANRRIGAILKSRFQDTTNCSIRVNYEEHNVSQHKSSSATQVRFVL</sequence>